<evidence type="ECO:0000313" key="7">
    <source>
        <dbReference type="Proteomes" id="UP000798488"/>
    </source>
</evidence>
<gene>
    <name evidence="6" type="primary">mobB_2</name>
    <name evidence="6" type="ORF">SPSYN_03065</name>
</gene>
<evidence type="ECO:0000256" key="3">
    <source>
        <dbReference type="ARBA" id="ARBA00023004"/>
    </source>
</evidence>
<dbReference type="Pfam" id="PF03205">
    <property type="entry name" value="MobB"/>
    <property type="match status" value="1"/>
</dbReference>
<organism evidence="6 7">
    <name type="scientific">Sporotomaculum syntrophicum</name>
    <dbReference type="NCBI Taxonomy" id="182264"/>
    <lineage>
        <taxon>Bacteria</taxon>
        <taxon>Bacillati</taxon>
        <taxon>Bacillota</taxon>
        <taxon>Clostridia</taxon>
        <taxon>Eubacteriales</taxon>
        <taxon>Desulfallaceae</taxon>
        <taxon>Sporotomaculum</taxon>
    </lineage>
</organism>
<dbReference type="Proteomes" id="UP000798488">
    <property type="component" value="Unassembled WGS sequence"/>
</dbReference>
<dbReference type="PANTHER" id="PTHR40072">
    <property type="entry name" value="MOLYBDOPTERIN-GUANINE DINUCLEOTIDE BIOSYNTHESIS ADAPTER PROTEIN-RELATED"/>
    <property type="match status" value="1"/>
</dbReference>
<dbReference type="Gene3D" id="3.40.50.300">
    <property type="entry name" value="P-loop containing nucleotide triphosphate hydrolases"/>
    <property type="match status" value="1"/>
</dbReference>
<evidence type="ECO:0000256" key="4">
    <source>
        <dbReference type="ARBA" id="ARBA00023014"/>
    </source>
</evidence>
<dbReference type="GO" id="GO:0046872">
    <property type="term" value="F:metal ion binding"/>
    <property type="evidence" value="ECO:0007669"/>
    <property type="project" value="UniProtKB-KW"/>
</dbReference>
<evidence type="ECO:0000313" key="6">
    <source>
        <dbReference type="EMBL" id="KAF1083791.1"/>
    </source>
</evidence>
<keyword evidence="7" id="KW-1185">Reference proteome</keyword>
<evidence type="ECO:0000259" key="5">
    <source>
        <dbReference type="PROSITE" id="PS51656"/>
    </source>
</evidence>
<dbReference type="NCBIfam" id="TIGR00176">
    <property type="entry name" value="mobB"/>
    <property type="match status" value="1"/>
</dbReference>
<feature type="domain" description="4Fe-4S" evidence="5">
    <location>
        <begin position="151"/>
        <end position="214"/>
    </location>
</feature>
<evidence type="ECO:0000256" key="1">
    <source>
        <dbReference type="ARBA" id="ARBA00022485"/>
    </source>
</evidence>
<dbReference type="GO" id="GO:0051539">
    <property type="term" value="F:4 iron, 4 sulfur cluster binding"/>
    <property type="evidence" value="ECO:0007669"/>
    <property type="project" value="UniProtKB-KW"/>
</dbReference>
<dbReference type="AlphaFoldDB" id="A0A9D2WN43"/>
<reference evidence="6" key="1">
    <citation type="submission" date="2016-02" db="EMBL/GenBank/DDBJ databases">
        <title>Draft Genome Sequence of Sporotomaculum syntrophicum Strain FB, a Syntrophic Benzoate Degrader.</title>
        <authorList>
            <person name="Nobu M.K."/>
            <person name="Narihiro T."/>
            <person name="Qiu Y.-L."/>
            <person name="Ohashi A."/>
            <person name="Liu W.-T."/>
            <person name="Yuji S."/>
        </authorList>
    </citation>
    <scope>NUCLEOTIDE SEQUENCE</scope>
    <source>
        <strain evidence="6">FB</strain>
    </source>
</reference>
<accession>A0A9D2WN43</accession>
<dbReference type="InterPro" id="IPR052539">
    <property type="entry name" value="MGD_biosynthesis_adapter"/>
</dbReference>
<dbReference type="GO" id="GO:0006777">
    <property type="term" value="P:Mo-molybdopterin cofactor biosynthetic process"/>
    <property type="evidence" value="ECO:0007669"/>
    <property type="project" value="InterPro"/>
</dbReference>
<keyword evidence="1" id="KW-0004">4Fe-4S</keyword>
<dbReference type="InterPro" id="IPR004435">
    <property type="entry name" value="MobB_dom"/>
</dbReference>
<protein>
    <submittedName>
        <fullName evidence="6">Molybdopterin-guanine dinucleotide biosynthesis adapter protein</fullName>
    </submittedName>
</protein>
<keyword evidence="2" id="KW-0479">Metal-binding</keyword>
<dbReference type="RefSeq" id="WP_161823321.1">
    <property type="nucleotide sequence ID" value="NZ_LSRS01000010.1"/>
</dbReference>
<dbReference type="EMBL" id="LSRS01000010">
    <property type="protein sequence ID" value="KAF1083791.1"/>
    <property type="molecule type" value="Genomic_DNA"/>
</dbReference>
<evidence type="ECO:0000256" key="2">
    <source>
        <dbReference type="ARBA" id="ARBA00022723"/>
    </source>
</evidence>
<dbReference type="PANTHER" id="PTHR40072:SF1">
    <property type="entry name" value="MOLYBDOPTERIN-GUANINE DINUCLEOTIDE BIOSYNTHESIS ADAPTER PROTEIN"/>
    <property type="match status" value="1"/>
</dbReference>
<name>A0A9D2WN43_9FIRM</name>
<sequence>MKVFSVFGVSQSGKTTTVEGIIRELMRRGYRVGSIKNIHFQGFAIDTPGTNTWRHRQAGAEMVVARGLRETDVLIPRQLSIEEILTFFDQDYVVIEGISDTLIPKILCAGDEAEVEEGLNDLVFAISGRISNRLSNYNDIPVINALSDVERLVDLIEDKMTSCLPFIHEVKQCHACGVSCRDLASRILRGKATGTECLAKNEVVIDVGGQELSVDYLRQMHIKNTLIKVLANLDSYDGDKEFFIEIRKRNNGMEV</sequence>
<comment type="caution">
    <text evidence="6">The sequence shown here is derived from an EMBL/GenBank/DDBJ whole genome shotgun (WGS) entry which is preliminary data.</text>
</comment>
<dbReference type="OrthoDB" id="9786803at2"/>
<dbReference type="InterPro" id="IPR027417">
    <property type="entry name" value="P-loop_NTPase"/>
</dbReference>
<dbReference type="SUPFAM" id="SSF52540">
    <property type="entry name" value="P-loop containing nucleoside triphosphate hydrolases"/>
    <property type="match status" value="1"/>
</dbReference>
<keyword evidence="3" id="KW-0408">Iron</keyword>
<keyword evidence="4" id="KW-0411">Iron-sulfur</keyword>
<dbReference type="PROSITE" id="PS51656">
    <property type="entry name" value="4FE4S"/>
    <property type="match status" value="1"/>
</dbReference>
<dbReference type="InterPro" id="IPR007202">
    <property type="entry name" value="4Fe-4S_dom"/>
</dbReference>
<dbReference type="GO" id="GO:0005525">
    <property type="term" value="F:GTP binding"/>
    <property type="evidence" value="ECO:0007669"/>
    <property type="project" value="InterPro"/>
</dbReference>
<proteinExistence type="predicted"/>